<dbReference type="PANTHER" id="PTHR16943">
    <property type="entry name" value="2-METHYLCITRATE DEHYDRATASE-RELATED"/>
    <property type="match status" value="1"/>
</dbReference>
<dbReference type="SUPFAM" id="SSF103378">
    <property type="entry name" value="2-methylcitrate dehydratase PrpD"/>
    <property type="match status" value="1"/>
</dbReference>
<proteinExistence type="inferred from homology"/>
<reference evidence="4 5" key="1">
    <citation type="submission" date="2021-03" db="EMBL/GenBank/DDBJ databases">
        <title>Tianweitania aestuarii sp. nov., isolated from a tidal flat.</title>
        <authorList>
            <person name="Park S."/>
            <person name="Yoon J.-H."/>
        </authorList>
    </citation>
    <scope>NUCLEOTIDE SEQUENCE [LARGE SCALE GENOMIC DNA]</scope>
    <source>
        <strain evidence="4 5">BSSL-BM11</strain>
    </source>
</reference>
<dbReference type="InterPro" id="IPR042188">
    <property type="entry name" value="MmgE/PrpD_sf_2"/>
</dbReference>
<dbReference type="EMBL" id="JAFMNX010000003">
    <property type="protein sequence ID" value="MBS9721804.1"/>
    <property type="molecule type" value="Genomic_DNA"/>
</dbReference>
<dbReference type="Gene3D" id="3.30.1330.120">
    <property type="entry name" value="2-methylcitrate dehydratase PrpD"/>
    <property type="match status" value="1"/>
</dbReference>
<dbReference type="PANTHER" id="PTHR16943:SF8">
    <property type="entry name" value="2-METHYLCITRATE DEHYDRATASE"/>
    <property type="match status" value="1"/>
</dbReference>
<dbReference type="Proteomes" id="UP001297272">
    <property type="component" value="Unassembled WGS sequence"/>
</dbReference>
<keyword evidence="5" id="KW-1185">Reference proteome</keyword>
<gene>
    <name evidence="4" type="ORF">JYU29_14030</name>
</gene>
<accession>A0ABS5RXQ1</accession>
<evidence type="ECO:0000256" key="1">
    <source>
        <dbReference type="ARBA" id="ARBA00006174"/>
    </source>
</evidence>
<dbReference type="InterPro" id="IPR036148">
    <property type="entry name" value="MmgE/PrpD_sf"/>
</dbReference>
<dbReference type="InterPro" id="IPR045336">
    <property type="entry name" value="MmgE_PrpD_N"/>
</dbReference>
<comment type="caution">
    <text evidence="4">The sequence shown here is derived from an EMBL/GenBank/DDBJ whole genome shotgun (WGS) entry which is preliminary data.</text>
</comment>
<evidence type="ECO:0000259" key="2">
    <source>
        <dbReference type="Pfam" id="PF03972"/>
    </source>
</evidence>
<feature type="domain" description="MmgE/PrpD C-terminal" evidence="3">
    <location>
        <begin position="269"/>
        <end position="423"/>
    </location>
</feature>
<dbReference type="InterPro" id="IPR045337">
    <property type="entry name" value="MmgE_PrpD_C"/>
</dbReference>
<name>A0ABS5RXQ1_9HYPH</name>
<dbReference type="Pfam" id="PF19305">
    <property type="entry name" value="MmgE_PrpD_C"/>
    <property type="match status" value="1"/>
</dbReference>
<feature type="domain" description="MmgE/PrpD N-terminal" evidence="2">
    <location>
        <begin position="9"/>
        <end position="242"/>
    </location>
</feature>
<organism evidence="4 5">
    <name type="scientific">Tianweitania aestuarii</name>
    <dbReference type="NCBI Taxonomy" id="2814886"/>
    <lineage>
        <taxon>Bacteria</taxon>
        <taxon>Pseudomonadati</taxon>
        <taxon>Pseudomonadota</taxon>
        <taxon>Alphaproteobacteria</taxon>
        <taxon>Hyphomicrobiales</taxon>
        <taxon>Phyllobacteriaceae</taxon>
        <taxon>Tianweitania</taxon>
    </lineage>
</organism>
<dbReference type="InterPro" id="IPR005656">
    <property type="entry name" value="MmgE_PrpD"/>
</dbReference>
<dbReference type="InterPro" id="IPR042183">
    <property type="entry name" value="MmgE/PrpD_sf_1"/>
</dbReference>
<evidence type="ECO:0000313" key="4">
    <source>
        <dbReference type="EMBL" id="MBS9721804.1"/>
    </source>
</evidence>
<dbReference type="Pfam" id="PF03972">
    <property type="entry name" value="MmgE_PrpD_N"/>
    <property type="match status" value="1"/>
</dbReference>
<comment type="similarity">
    <text evidence="1">Belongs to the PrpD family.</text>
</comment>
<sequence length="458" mass="47665">MTLSADVIARLRSVERLPDGVQATAVRHFTDAIGVAHGAAGSQAGAHWRKYAKAQTAQGTSSVIGLSHGLPAATAALVNGGLIHSLEYDDTHTGSIVHGSAVLAATALAAGEAAGATGAAVMRSYALWYEVFIRFGLAAAGGFQNRGFQLTSVGGALCAAGIAADLKGLDADASQAAIGIALSQASGVFEFLTNGATVKSMHPGWAAHAGLIAADLAEAGMTGPFTALEGKFGLFRVFAGDDAAPQRFADMLPDMGEVWHLDKAAYKFHPCCHYLHPFIEAARLMQAQGVRADQIARFDCGVPKGAAGIIAEPWASKVAAAGHQARWSLPVTVAMQMVDGRVDLASFEEPLSPGVLELAELSDWHVLTDSAFPALFDAYLRLTLKDGRVVEKRIDDVYGNGSRPPAQADLDGKFAGNMERFAPGVDAAPLLAALTGLPKANDLGEVTRTLRSVVSLEE</sequence>
<evidence type="ECO:0000259" key="3">
    <source>
        <dbReference type="Pfam" id="PF19305"/>
    </source>
</evidence>
<dbReference type="Gene3D" id="1.10.4100.10">
    <property type="entry name" value="2-methylcitrate dehydratase PrpD"/>
    <property type="match status" value="1"/>
</dbReference>
<protein>
    <submittedName>
        <fullName evidence="4">MmgE/PrpD family protein</fullName>
    </submittedName>
</protein>
<evidence type="ECO:0000313" key="5">
    <source>
        <dbReference type="Proteomes" id="UP001297272"/>
    </source>
</evidence>
<dbReference type="RefSeq" id="WP_213985421.1">
    <property type="nucleotide sequence ID" value="NZ_JAFMNX010000003.1"/>
</dbReference>